<dbReference type="GO" id="GO:0046872">
    <property type="term" value="F:metal ion binding"/>
    <property type="evidence" value="ECO:0007669"/>
    <property type="project" value="InterPro"/>
</dbReference>
<dbReference type="SUPFAM" id="SSF63411">
    <property type="entry name" value="LuxS/MPP-like metallohydrolase"/>
    <property type="match status" value="4"/>
</dbReference>
<dbReference type="PANTHER" id="PTHR43016">
    <property type="entry name" value="PRESEQUENCE PROTEASE"/>
    <property type="match status" value="1"/>
</dbReference>
<accession>A0A7W8LLL9</accession>
<dbReference type="EMBL" id="JACHFQ010000002">
    <property type="protein sequence ID" value="MBB5225483.1"/>
    <property type="molecule type" value="Genomic_DNA"/>
</dbReference>
<dbReference type="InterPro" id="IPR055130">
    <property type="entry name" value="PreP_C"/>
</dbReference>
<gene>
    <name evidence="2" type="ORF">HNP76_000827</name>
</gene>
<dbReference type="GO" id="GO:0016485">
    <property type="term" value="P:protein processing"/>
    <property type="evidence" value="ECO:0007669"/>
    <property type="project" value="TreeGrafter"/>
</dbReference>
<dbReference type="Pfam" id="PF08367">
    <property type="entry name" value="M16C_assoc"/>
    <property type="match status" value="1"/>
</dbReference>
<dbReference type="Pfam" id="PF22516">
    <property type="entry name" value="PreP_C"/>
    <property type="match status" value="1"/>
</dbReference>
<keyword evidence="3" id="KW-1185">Reference proteome</keyword>
<dbReference type="SMART" id="SM01264">
    <property type="entry name" value="M16C_associated"/>
    <property type="match status" value="1"/>
</dbReference>
<dbReference type="Proteomes" id="UP000518887">
    <property type="component" value="Unassembled WGS sequence"/>
</dbReference>
<proteinExistence type="predicted"/>
<protein>
    <recommendedName>
        <fullName evidence="1">Peptidase M16C associated domain-containing protein</fullName>
    </recommendedName>
</protein>
<sequence length="1023" mass="114566">MTNFMSELLKKGDSYKSFNVLNVFEIPDYHSTAFHLRHTKTGLEVFHLLNDDPENLFAFAFRTPNTKANGLAHIIEHSVLCGSEKYPLKDPFVIMSNQSVKTYLNAMTYSDKTVYPASSIAKADYFNLMSVYGDAVFFPRLNKEIFMQEAHRLEIDENGNPSIQGVVYNEMKGSYSSFESVAADISLASLLKGSIYEKDSGGDPLEIPTVTYEEFLDFHKTWYRPDNCFVFLHGNIPTTEQLDFLQENFLTRLEKKFPDIDLSDSARKNRIDDFIKLVTPQKISEPIEVYAEGPSGDGEESNTVLVNWMVGRSENALSATEKIVLTGILCNHDGSPLQKALIESGLGEDLAPQNGLFGSIYTTVLTIGLRGVKKGNERKVEELVLETLKNLLEKGISKKDIESTLATLEFSHREIKRGHGPFAISLMARPIYGWLYGDGLENQIRMRSHLEQVHKKIESDPDYIPNLLKKLILENKARSLVVVTPSKNYVEKREAAEKERIAELLKHKSVQEIKDELDSLHAFQQVEDDASCLPHLRPEDFITKGKPVMNRSNIEIDSVAGSDGSKIPFLKNLENTNGIIYFDLAFPADILSPSDYPLLPAFADCVTECGWGKLDWAHAAEETALHTGGIGVNLLTMEGPNTENAKKLAGKYNWVKRDWVIFRMSMIEEETENALALFKGCLSETDFSDEKRIQDIITESRNDFESSVVPDGHIFVSNRILCQNSRKTAVDEIWNGISQYLTLKKLADTPVSSTIKEFRRIFKLIKEGGAIIHATAEESSFKKLAEHLPAFASELKLRAPQNPKKSEDSDFFALTEIAGTEGKIPNAEAFVTSSQVGYAAECIPASRYEDANSYSEEVCTHWLSNNLLWEKIRTIGGAYGAFCNAEPMSGLLLFATYRDPAAFDSCQVFENCIKEACEYDFSDEDVTCAVMGCYSHFIQPQSPKGRGSSALTRLLYGITDEDRERKILGILNTSSSDLKNAFKRLYSLLSDEKMEKSKKKAIICGKKMISESGFAGKIIALSL</sequence>
<comment type="caution">
    <text evidence="2">The sequence shown here is derived from an EMBL/GenBank/DDBJ whole genome shotgun (WGS) entry which is preliminary data.</text>
</comment>
<reference evidence="2 3" key="1">
    <citation type="submission" date="2020-08" db="EMBL/GenBank/DDBJ databases">
        <title>Genomic Encyclopedia of Type Strains, Phase IV (KMG-IV): sequencing the most valuable type-strain genomes for metagenomic binning, comparative biology and taxonomic classification.</title>
        <authorList>
            <person name="Goeker M."/>
        </authorList>
    </citation>
    <scope>NUCLEOTIDE SEQUENCE [LARGE SCALE GENOMIC DNA]</scope>
    <source>
        <strain evidence="2 3">DSM 103462</strain>
    </source>
</reference>
<dbReference type="InterPro" id="IPR011249">
    <property type="entry name" value="Metalloenz_LuxS/M16"/>
</dbReference>
<name>A0A7W8LLL9_9SPIR</name>
<dbReference type="RefSeq" id="WP_206173259.1">
    <property type="nucleotide sequence ID" value="NZ_CP031518.1"/>
</dbReference>
<dbReference type="InterPro" id="IPR007863">
    <property type="entry name" value="Peptidase_M16_C"/>
</dbReference>
<evidence type="ECO:0000313" key="2">
    <source>
        <dbReference type="EMBL" id="MBB5225483.1"/>
    </source>
</evidence>
<dbReference type="GO" id="GO:0004222">
    <property type="term" value="F:metalloendopeptidase activity"/>
    <property type="evidence" value="ECO:0007669"/>
    <property type="project" value="TreeGrafter"/>
</dbReference>
<dbReference type="AlphaFoldDB" id="A0A7W8LLL9"/>
<evidence type="ECO:0000259" key="1">
    <source>
        <dbReference type="SMART" id="SM01264"/>
    </source>
</evidence>
<evidence type="ECO:0000313" key="3">
    <source>
        <dbReference type="Proteomes" id="UP000518887"/>
    </source>
</evidence>
<dbReference type="InterPro" id="IPR013578">
    <property type="entry name" value="Peptidase_M16C_assoc"/>
</dbReference>
<dbReference type="Pfam" id="PF05193">
    <property type="entry name" value="Peptidase_M16_C"/>
    <property type="match status" value="1"/>
</dbReference>
<dbReference type="PANTHER" id="PTHR43016:SF13">
    <property type="entry name" value="PRESEQUENCE PROTEASE, MITOCHONDRIAL"/>
    <property type="match status" value="1"/>
</dbReference>
<organism evidence="2 3">
    <name type="scientific">Treponema ruminis</name>
    <dbReference type="NCBI Taxonomy" id="744515"/>
    <lineage>
        <taxon>Bacteria</taxon>
        <taxon>Pseudomonadati</taxon>
        <taxon>Spirochaetota</taxon>
        <taxon>Spirochaetia</taxon>
        <taxon>Spirochaetales</taxon>
        <taxon>Treponemataceae</taxon>
        <taxon>Treponema</taxon>
    </lineage>
</organism>
<feature type="domain" description="Peptidase M16C associated" evidence="1">
    <location>
        <begin position="483"/>
        <end position="746"/>
    </location>
</feature>
<dbReference type="Gene3D" id="3.30.830.10">
    <property type="entry name" value="Metalloenzyme, LuxS/M16 peptidase-like"/>
    <property type="match status" value="4"/>
</dbReference>